<keyword evidence="5 6" id="KW-0472">Membrane</keyword>
<feature type="transmembrane region" description="Helical" evidence="6">
    <location>
        <begin position="199"/>
        <end position="221"/>
    </location>
</feature>
<dbReference type="GeneID" id="36620055"/>
<keyword evidence="3 6" id="KW-0812">Transmembrane</keyword>
<sequence>MEGSLKRRLRSLNETVRLHGDESQHEQTDSWSNRDLIPLPAHRRTWEWIHYFGYGAYLSISTWQTPNAFLTQGLSVGQSMLVIVVGSLLVLLFSVVIAWCGLKYHVGFTVQNRFSWGLRASYIPLLQRILLNFIWSAVQCWTGGKLAAVCITAIWPSFATMPNFLPKSMPATGYEFVGFIVFWVLSAPFLLIAPEKYKLLFQLTSLYCGLGMLSMMIWALATAKGAGTLWTTGQTIPTTSSWDSSWLIMMGINQMIGNFAAGLTNGSDFSRYSRNWKHYVGGTFLSGVVVGVLVCFCGLVTTSAAQKIYGDIYWNPPDLLMVMMDSGRGSSKSRAGVFFLSFGFALTSMFQNVCGNVIAGGIDLAGLFPNYINIRRGAIITFVAIWVVQPWQLINTASAFINVLSSFAVFLSPIMGIMATDFFLLRHRKIQVSHLYRPYDSSYWFWHGINWRAIPAWLCGWAPTIGGLVVTSNGADNAPRAVYQLFYMAFLIGFFISSIVFYILNKLFPVEGYGKQDEVDVYGAFTTSEAVKLGIVSITDAIEGKEAGEEKNKTQERSVNAD</sequence>
<evidence type="ECO:0000256" key="6">
    <source>
        <dbReference type="SAM" id="Phobius"/>
    </source>
</evidence>
<dbReference type="EMBL" id="KZ679694">
    <property type="protein sequence ID" value="PTB49132.1"/>
    <property type="molecule type" value="Genomic_DNA"/>
</dbReference>
<dbReference type="GO" id="GO:0015205">
    <property type="term" value="F:nucleobase transmembrane transporter activity"/>
    <property type="evidence" value="ECO:0007669"/>
    <property type="project" value="TreeGrafter"/>
</dbReference>
<protein>
    <recommendedName>
        <fullName evidence="9">Uracil permease</fullName>
    </recommendedName>
</protein>
<feature type="transmembrane region" description="Helical" evidence="6">
    <location>
        <begin position="444"/>
        <end position="465"/>
    </location>
</feature>
<reference evidence="7 8" key="1">
    <citation type="submission" date="2016-07" db="EMBL/GenBank/DDBJ databases">
        <title>Multiple horizontal gene transfer events from other fungi enriched the ability of initially mycotrophic Trichoderma (Ascomycota) to feed on dead plant biomass.</title>
        <authorList>
            <consortium name="DOE Joint Genome Institute"/>
            <person name="Aerts A."/>
            <person name="Atanasova L."/>
            <person name="Chenthamara K."/>
            <person name="Zhang J."/>
            <person name="Grujic M."/>
            <person name="Henrissat B."/>
            <person name="Kuo A."/>
            <person name="Salamov A."/>
            <person name="Lipzen A."/>
            <person name="Labutti K."/>
            <person name="Barry K."/>
            <person name="Miao Y."/>
            <person name="Rahimi M.J."/>
            <person name="Shen Q."/>
            <person name="Grigoriev I.V."/>
            <person name="Kubicek C.P."/>
            <person name="Druzhinina I.S."/>
        </authorList>
    </citation>
    <scope>NUCLEOTIDE SEQUENCE [LARGE SCALE GENOMIC DNA]</scope>
    <source>
        <strain evidence="7 8">CBS 226.95</strain>
    </source>
</reference>
<dbReference type="InterPro" id="IPR001248">
    <property type="entry name" value="Pur-cyt_permease"/>
</dbReference>
<comment type="similarity">
    <text evidence="2">Belongs to the purine-cytosine permease (2.A.39) family.</text>
</comment>
<dbReference type="PANTHER" id="PTHR30618">
    <property type="entry name" value="NCS1 FAMILY PURINE/PYRIMIDINE TRANSPORTER"/>
    <property type="match status" value="1"/>
</dbReference>
<evidence type="ECO:0000256" key="1">
    <source>
        <dbReference type="ARBA" id="ARBA00004141"/>
    </source>
</evidence>
<dbReference type="Pfam" id="PF02133">
    <property type="entry name" value="Transp_cyt_pur"/>
    <property type="match status" value="1"/>
</dbReference>
<feature type="transmembrane region" description="Helical" evidence="6">
    <location>
        <begin position="171"/>
        <end position="192"/>
    </location>
</feature>
<feature type="transmembrane region" description="Helical" evidence="6">
    <location>
        <begin position="400"/>
        <end position="424"/>
    </location>
</feature>
<dbReference type="RefSeq" id="XP_024768809.1">
    <property type="nucleotide sequence ID" value="XM_024911496.1"/>
</dbReference>
<proteinExistence type="inferred from homology"/>
<evidence type="ECO:0000256" key="2">
    <source>
        <dbReference type="ARBA" id="ARBA00008974"/>
    </source>
</evidence>
<feature type="transmembrane region" description="Helical" evidence="6">
    <location>
        <begin position="377"/>
        <end position="394"/>
    </location>
</feature>
<evidence type="ECO:0000313" key="8">
    <source>
        <dbReference type="Proteomes" id="UP000241690"/>
    </source>
</evidence>
<feature type="transmembrane region" description="Helical" evidence="6">
    <location>
        <begin position="80"/>
        <end position="104"/>
    </location>
</feature>
<keyword evidence="4 6" id="KW-1133">Transmembrane helix</keyword>
<gene>
    <name evidence="7" type="ORF">M431DRAFT_10295</name>
</gene>
<evidence type="ECO:0000256" key="4">
    <source>
        <dbReference type="ARBA" id="ARBA00022989"/>
    </source>
</evidence>
<dbReference type="Gene3D" id="1.10.4160.10">
    <property type="entry name" value="Hydantoin permease"/>
    <property type="match status" value="1"/>
</dbReference>
<evidence type="ECO:0000313" key="7">
    <source>
        <dbReference type="EMBL" id="PTB49132.1"/>
    </source>
</evidence>
<feature type="transmembrane region" description="Helical" evidence="6">
    <location>
        <begin position="279"/>
        <end position="301"/>
    </location>
</feature>
<dbReference type="AlphaFoldDB" id="A0A2T3ZWE3"/>
<evidence type="ECO:0000256" key="3">
    <source>
        <dbReference type="ARBA" id="ARBA00022692"/>
    </source>
</evidence>
<dbReference type="PANTHER" id="PTHR30618:SF4">
    <property type="entry name" value="ALLANTOIN PERMEASE"/>
    <property type="match status" value="1"/>
</dbReference>
<accession>A0A2T3ZWE3</accession>
<dbReference type="Proteomes" id="UP000241690">
    <property type="component" value="Unassembled WGS sequence"/>
</dbReference>
<feature type="transmembrane region" description="Helical" evidence="6">
    <location>
        <begin position="337"/>
        <end position="365"/>
    </location>
</feature>
<feature type="transmembrane region" description="Helical" evidence="6">
    <location>
        <begin position="485"/>
        <end position="504"/>
    </location>
</feature>
<comment type="subcellular location">
    <subcellularLocation>
        <location evidence="1">Membrane</location>
        <topology evidence="1">Multi-pass membrane protein</topology>
    </subcellularLocation>
</comment>
<organism evidence="7 8">
    <name type="scientific">Trichoderma harzianum CBS 226.95</name>
    <dbReference type="NCBI Taxonomy" id="983964"/>
    <lineage>
        <taxon>Eukaryota</taxon>
        <taxon>Fungi</taxon>
        <taxon>Dikarya</taxon>
        <taxon>Ascomycota</taxon>
        <taxon>Pezizomycotina</taxon>
        <taxon>Sordariomycetes</taxon>
        <taxon>Hypocreomycetidae</taxon>
        <taxon>Hypocreales</taxon>
        <taxon>Hypocreaceae</taxon>
        <taxon>Trichoderma</taxon>
    </lineage>
</organism>
<evidence type="ECO:0008006" key="9">
    <source>
        <dbReference type="Google" id="ProtNLM"/>
    </source>
</evidence>
<dbReference type="GO" id="GO:0005886">
    <property type="term" value="C:plasma membrane"/>
    <property type="evidence" value="ECO:0007669"/>
    <property type="project" value="TreeGrafter"/>
</dbReference>
<evidence type="ECO:0000256" key="5">
    <source>
        <dbReference type="ARBA" id="ARBA00023136"/>
    </source>
</evidence>
<dbReference type="CDD" id="cd11482">
    <property type="entry name" value="SLC-NCS1sbd_NRT1-like"/>
    <property type="match status" value="1"/>
</dbReference>
<keyword evidence="8" id="KW-1185">Reference proteome</keyword>
<dbReference type="InterPro" id="IPR045225">
    <property type="entry name" value="Uracil/uridine/allantoin_perm"/>
</dbReference>
<name>A0A2T3ZWE3_TRIHA</name>